<dbReference type="SUPFAM" id="SSF51905">
    <property type="entry name" value="FAD/NAD(P)-binding domain"/>
    <property type="match status" value="1"/>
</dbReference>
<keyword evidence="3" id="KW-0274">FAD</keyword>
<feature type="domain" description="FAD/NAD(P)-binding" evidence="4">
    <location>
        <begin position="1"/>
        <end position="238"/>
    </location>
</feature>
<feature type="non-terminal residue" evidence="5">
    <location>
        <position position="239"/>
    </location>
</feature>
<dbReference type="InterPro" id="IPR050260">
    <property type="entry name" value="FAD-bd_OxRdtase"/>
</dbReference>
<dbReference type="PRINTS" id="PR00368">
    <property type="entry name" value="FADPNR"/>
</dbReference>
<evidence type="ECO:0000259" key="4">
    <source>
        <dbReference type="Pfam" id="PF07992"/>
    </source>
</evidence>
<reference evidence="5" key="1">
    <citation type="journal article" date="2014" name="Front. Microbiol.">
        <title>High frequency of phylogenetically diverse reductive dehalogenase-homologous genes in deep subseafloor sedimentary metagenomes.</title>
        <authorList>
            <person name="Kawai M."/>
            <person name="Futagami T."/>
            <person name="Toyoda A."/>
            <person name="Takaki Y."/>
            <person name="Nishi S."/>
            <person name="Hori S."/>
            <person name="Arai W."/>
            <person name="Tsubouchi T."/>
            <person name="Morono Y."/>
            <person name="Uchiyama I."/>
            <person name="Ito T."/>
            <person name="Fujiyama A."/>
            <person name="Inagaki F."/>
            <person name="Takami H."/>
        </authorList>
    </citation>
    <scope>NUCLEOTIDE SEQUENCE</scope>
    <source>
        <strain evidence="5">Expedition CK06-06</strain>
    </source>
</reference>
<evidence type="ECO:0000313" key="5">
    <source>
        <dbReference type="EMBL" id="GAH46824.1"/>
    </source>
</evidence>
<dbReference type="PRINTS" id="PR00469">
    <property type="entry name" value="PNDRDTASEII"/>
</dbReference>
<gene>
    <name evidence="5" type="ORF">S03H2_15104</name>
</gene>
<organism evidence="5">
    <name type="scientific">marine sediment metagenome</name>
    <dbReference type="NCBI Taxonomy" id="412755"/>
    <lineage>
        <taxon>unclassified sequences</taxon>
        <taxon>metagenomes</taxon>
        <taxon>ecological metagenomes</taxon>
    </lineage>
</organism>
<dbReference type="GO" id="GO:0016491">
    <property type="term" value="F:oxidoreductase activity"/>
    <property type="evidence" value="ECO:0007669"/>
    <property type="project" value="InterPro"/>
</dbReference>
<evidence type="ECO:0000256" key="1">
    <source>
        <dbReference type="ARBA" id="ARBA00001974"/>
    </source>
</evidence>
<name>X1GYX7_9ZZZZ</name>
<dbReference type="InterPro" id="IPR036188">
    <property type="entry name" value="FAD/NAD-bd_sf"/>
</dbReference>
<dbReference type="PANTHER" id="PTHR43429:SF3">
    <property type="entry name" value="NITRITE REDUCTASE [NAD(P)H]"/>
    <property type="match status" value="1"/>
</dbReference>
<proteinExistence type="predicted"/>
<comment type="cofactor">
    <cofactor evidence="1">
        <name>FAD</name>
        <dbReference type="ChEBI" id="CHEBI:57692"/>
    </cofactor>
</comment>
<dbReference type="Gene3D" id="3.50.50.60">
    <property type="entry name" value="FAD/NAD(P)-binding domain"/>
    <property type="match status" value="2"/>
</dbReference>
<dbReference type="InterPro" id="IPR023753">
    <property type="entry name" value="FAD/NAD-binding_dom"/>
</dbReference>
<dbReference type="PANTHER" id="PTHR43429">
    <property type="entry name" value="PYRIDINE NUCLEOTIDE-DISULFIDE OXIDOREDUCTASE DOMAIN-CONTAINING"/>
    <property type="match status" value="1"/>
</dbReference>
<dbReference type="AlphaFoldDB" id="X1GYX7"/>
<evidence type="ECO:0000256" key="3">
    <source>
        <dbReference type="ARBA" id="ARBA00022827"/>
    </source>
</evidence>
<dbReference type="EMBL" id="BARU01007665">
    <property type="protein sequence ID" value="GAH46824.1"/>
    <property type="molecule type" value="Genomic_DNA"/>
</dbReference>
<evidence type="ECO:0000256" key="2">
    <source>
        <dbReference type="ARBA" id="ARBA00022630"/>
    </source>
</evidence>
<dbReference type="Pfam" id="PF07992">
    <property type="entry name" value="Pyr_redox_2"/>
    <property type="match status" value="1"/>
</dbReference>
<protein>
    <recommendedName>
        <fullName evidence="4">FAD/NAD(P)-binding domain-containing protein</fullName>
    </recommendedName>
</protein>
<accession>X1GYX7</accession>
<comment type="caution">
    <text evidence="5">The sequence shown here is derived from an EMBL/GenBank/DDBJ whole genome shotgun (WGS) entry which is preliminary data.</text>
</comment>
<sequence>MHIVVIGNGVAGNNAASIAGKFNCEVAILSEEAFPEYSACALPYYLSGEIARQRIFLNQDKRSSEDGIRTILGKKVERIHVENQEVVFEGEGLHYDKLIIATGAEAIIPGIAGVDKAGVFTFKTLADVDKILAYDKRTVAIIGSGFIGVEVGIALKRSGCEVILIEVLDRILPRAFDRKPSDIIRTILSEHGIEVLTEERVVHILGGKQVEGIETENRKIKCDTVILSTGMRPRVDLAR</sequence>
<keyword evidence="2" id="KW-0285">Flavoprotein</keyword>